<dbReference type="Proteomes" id="UP000664132">
    <property type="component" value="Unassembled WGS sequence"/>
</dbReference>
<feature type="transmembrane region" description="Helical" evidence="1">
    <location>
        <begin position="138"/>
        <end position="158"/>
    </location>
</feature>
<comment type="caution">
    <text evidence="3">The sequence shown here is derived from an EMBL/GenBank/DDBJ whole genome shotgun (WGS) entry which is preliminary data.</text>
</comment>
<feature type="transmembrane region" description="Helical" evidence="1">
    <location>
        <begin position="178"/>
        <end position="202"/>
    </location>
</feature>
<dbReference type="PANTHER" id="PTHR39614">
    <property type="entry name" value="INTEGRAL MEMBRANE PROTEIN"/>
    <property type="match status" value="1"/>
</dbReference>
<gene>
    <name evidence="3" type="ORF">IFR04_011053</name>
</gene>
<feature type="domain" description="Rhodopsin" evidence="2">
    <location>
        <begin position="47"/>
        <end position="277"/>
    </location>
</feature>
<feature type="transmembrane region" description="Helical" evidence="1">
    <location>
        <begin position="214"/>
        <end position="234"/>
    </location>
</feature>
<organism evidence="3 4">
    <name type="scientific">Cadophora malorum</name>
    <dbReference type="NCBI Taxonomy" id="108018"/>
    <lineage>
        <taxon>Eukaryota</taxon>
        <taxon>Fungi</taxon>
        <taxon>Dikarya</taxon>
        <taxon>Ascomycota</taxon>
        <taxon>Pezizomycotina</taxon>
        <taxon>Leotiomycetes</taxon>
        <taxon>Helotiales</taxon>
        <taxon>Ploettnerulaceae</taxon>
        <taxon>Cadophora</taxon>
    </lineage>
</organism>
<reference evidence="3" key="1">
    <citation type="submission" date="2021-02" db="EMBL/GenBank/DDBJ databases">
        <title>Genome sequence Cadophora malorum strain M34.</title>
        <authorList>
            <person name="Stefanovic E."/>
            <person name="Vu D."/>
            <person name="Scully C."/>
            <person name="Dijksterhuis J."/>
            <person name="Roader J."/>
            <person name="Houbraken J."/>
        </authorList>
    </citation>
    <scope>NUCLEOTIDE SEQUENCE</scope>
    <source>
        <strain evidence="3">M34</strain>
    </source>
</reference>
<keyword evidence="4" id="KW-1185">Reference proteome</keyword>
<dbReference type="Pfam" id="PF20684">
    <property type="entry name" value="Fung_rhodopsin"/>
    <property type="match status" value="1"/>
</dbReference>
<name>A0A8H7T620_9HELO</name>
<dbReference type="OrthoDB" id="3918601at2759"/>
<protein>
    <recommendedName>
        <fullName evidence="2">Rhodopsin domain-containing protein</fullName>
    </recommendedName>
</protein>
<dbReference type="EMBL" id="JAFJYH010000207">
    <property type="protein sequence ID" value="KAG4415819.1"/>
    <property type="molecule type" value="Genomic_DNA"/>
</dbReference>
<proteinExistence type="predicted"/>
<accession>A0A8H7T620</accession>
<feature type="transmembrane region" description="Helical" evidence="1">
    <location>
        <begin position="57"/>
        <end position="78"/>
    </location>
</feature>
<dbReference type="AlphaFoldDB" id="A0A8H7T620"/>
<evidence type="ECO:0000259" key="2">
    <source>
        <dbReference type="Pfam" id="PF20684"/>
    </source>
</evidence>
<evidence type="ECO:0000313" key="3">
    <source>
        <dbReference type="EMBL" id="KAG4415819.1"/>
    </source>
</evidence>
<keyword evidence="1" id="KW-0812">Transmembrane</keyword>
<dbReference type="PANTHER" id="PTHR39614:SF2">
    <property type="entry name" value="INTEGRAL MEMBRANE PROTEIN"/>
    <property type="match status" value="1"/>
</dbReference>
<feature type="transmembrane region" description="Helical" evidence="1">
    <location>
        <begin position="108"/>
        <end position="126"/>
    </location>
</feature>
<evidence type="ECO:0000313" key="4">
    <source>
        <dbReference type="Proteomes" id="UP000664132"/>
    </source>
</evidence>
<sequence length="300" mass="32789">MDFNKTTGLLPGQSAPLSTITSTDQSGVVLIATALGLAFALVSLLIRVYVQMGLRAAADFSAVLSMVFYVFQGVATFVDTSVGFRETIDEIPAGELVPMQKAIYASELLYLITLWPSKCSVAFLFIRLSPVKRHNLASYSILGLSTIFMFISVLIISLRCEVAQPWIYIAASCSHFYARWQTVAAMDIITEIALFSTSIYLIKNLQLCLQKKCVVVLAFGLHLPMVIPTILRLNNILSSLGSTDPSLEGAMVQVYTQIELCYAIIAATTPCLRPFMKALSTHYGAPASMKSTPKTTHSYT</sequence>
<evidence type="ECO:0000256" key="1">
    <source>
        <dbReference type="SAM" id="Phobius"/>
    </source>
</evidence>
<dbReference type="InterPro" id="IPR049326">
    <property type="entry name" value="Rhodopsin_dom_fungi"/>
</dbReference>
<feature type="transmembrane region" description="Helical" evidence="1">
    <location>
        <begin position="27"/>
        <end position="50"/>
    </location>
</feature>
<keyword evidence="1" id="KW-0472">Membrane</keyword>
<keyword evidence="1" id="KW-1133">Transmembrane helix</keyword>